<keyword evidence="1" id="KW-1133">Transmembrane helix</keyword>
<evidence type="ECO:0008006" key="4">
    <source>
        <dbReference type="Google" id="ProtNLM"/>
    </source>
</evidence>
<feature type="transmembrane region" description="Helical" evidence="1">
    <location>
        <begin position="28"/>
        <end position="50"/>
    </location>
</feature>
<accession>A0ABQ3IIN7</accession>
<dbReference type="Proteomes" id="UP000609802">
    <property type="component" value="Unassembled WGS sequence"/>
</dbReference>
<organism evidence="2 3">
    <name type="scientific">Aliiroseovarius zhejiangensis</name>
    <dbReference type="NCBI Taxonomy" id="1632025"/>
    <lineage>
        <taxon>Bacteria</taxon>
        <taxon>Pseudomonadati</taxon>
        <taxon>Pseudomonadota</taxon>
        <taxon>Alphaproteobacteria</taxon>
        <taxon>Rhodobacterales</taxon>
        <taxon>Paracoccaceae</taxon>
        <taxon>Aliiroseovarius</taxon>
    </lineage>
</organism>
<name>A0ABQ3IIN7_9RHOB</name>
<dbReference type="RefSeq" id="WP_191284532.1">
    <property type="nucleotide sequence ID" value="NZ_BNCH01000001.1"/>
</dbReference>
<gene>
    <name evidence="2" type="ORF">GCM10016455_01100</name>
</gene>
<comment type="caution">
    <text evidence="2">The sequence shown here is derived from an EMBL/GenBank/DDBJ whole genome shotgun (WGS) entry which is preliminary data.</text>
</comment>
<keyword evidence="3" id="KW-1185">Reference proteome</keyword>
<keyword evidence="1" id="KW-0812">Transmembrane</keyword>
<sequence>MLVIAAFVFGALVGVIRARKRGGNRLDIAQYAAVHALVFALIALFASIFISR</sequence>
<evidence type="ECO:0000313" key="2">
    <source>
        <dbReference type="EMBL" id="GHE85663.1"/>
    </source>
</evidence>
<evidence type="ECO:0000256" key="1">
    <source>
        <dbReference type="SAM" id="Phobius"/>
    </source>
</evidence>
<reference evidence="3" key="1">
    <citation type="journal article" date="2019" name="Int. J. Syst. Evol. Microbiol.">
        <title>The Global Catalogue of Microorganisms (GCM) 10K type strain sequencing project: providing services to taxonomists for standard genome sequencing and annotation.</title>
        <authorList>
            <consortium name="The Broad Institute Genomics Platform"/>
            <consortium name="The Broad Institute Genome Sequencing Center for Infectious Disease"/>
            <person name="Wu L."/>
            <person name="Ma J."/>
        </authorList>
    </citation>
    <scope>NUCLEOTIDE SEQUENCE [LARGE SCALE GENOMIC DNA]</scope>
    <source>
        <strain evidence="3">KCTC 42443</strain>
    </source>
</reference>
<evidence type="ECO:0000313" key="3">
    <source>
        <dbReference type="Proteomes" id="UP000609802"/>
    </source>
</evidence>
<proteinExistence type="predicted"/>
<keyword evidence="1" id="KW-0472">Membrane</keyword>
<dbReference type="EMBL" id="BNCH01000001">
    <property type="protein sequence ID" value="GHE85663.1"/>
    <property type="molecule type" value="Genomic_DNA"/>
</dbReference>
<protein>
    <recommendedName>
        <fullName evidence="4">Acyltransferase</fullName>
    </recommendedName>
</protein>